<dbReference type="Gene3D" id="3.30.360.10">
    <property type="entry name" value="Dihydrodipicolinate Reductase, domain 2"/>
    <property type="match status" value="1"/>
</dbReference>
<dbReference type="PANTHER" id="PTHR43377:SF12">
    <property type="entry name" value="BINDING ROSSMANN FOLD OXIDOREDUCTASE, PUTATIVE (AFU_ORTHOLOGUE AFUA_3G11840)-RELATED"/>
    <property type="match status" value="1"/>
</dbReference>
<name>A0A7W8ADT2_9ACTN</name>
<reference evidence="4 5" key="1">
    <citation type="submission" date="2020-08" db="EMBL/GenBank/DDBJ databases">
        <title>Genomic Encyclopedia of Type Strains, Phase IV (KMG-IV): sequencing the most valuable type-strain genomes for metagenomic binning, comparative biology and taxonomic classification.</title>
        <authorList>
            <person name="Goeker M."/>
        </authorList>
    </citation>
    <scope>NUCLEOTIDE SEQUENCE [LARGE SCALE GENOMIC DNA]</scope>
    <source>
        <strain evidence="4 5">DSM 45385</strain>
    </source>
</reference>
<keyword evidence="5" id="KW-1185">Reference proteome</keyword>
<comment type="caution">
    <text evidence="4">The sequence shown here is derived from an EMBL/GenBank/DDBJ whole genome shotgun (WGS) entry which is preliminary data.</text>
</comment>
<sequence length="415" mass="43934">MTVTIAIAGAGARGQIYARAAAASGRARVVAVADPDPGRRAAVAREHGLPEEACFPGWEELAAVPRLADAVVIATQDHQHADPAVAFAALGYDMLLEKPLAPTEKEARRIVEAVERAGVVFAVGHVLRYTAYTRELKRVLASGVLGEIASVQHLEPVGWWHQAHSFVRGAWRNVAGSGPMLLTKSCHDLDWLLHVVGDEPARVASFGSLIHFRPENRPDGAADRCVSCPLEIESACPYSAKRFYLDMIGDPDKEFWPLGAVTADASVAGVTRALETGPYGRCVYAADNDVVDQQVVIVEFARGATVAFTMTAFTPLEHRKTRVFGSHGYAEGDGESIRVVDFRTGEEHTVDATGGGASLADGHGGGDGGLVEAFVDAVATRDQSGLGGDATDALAGHLLVWAAERARESGTVVTL</sequence>
<accession>A0A7W8ADT2</accession>
<gene>
    <name evidence="4" type="ORF">HNR40_009762</name>
</gene>
<evidence type="ECO:0000259" key="2">
    <source>
        <dbReference type="Pfam" id="PF01408"/>
    </source>
</evidence>
<evidence type="ECO:0000313" key="5">
    <source>
        <dbReference type="Proteomes" id="UP000568380"/>
    </source>
</evidence>
<dbReference type="PANTHER" id="PTHR43377">
    <property type="entry name" value="BILIVERDIN REDUCTASE A"/>
    <property type="match status" value="1"/>
</dbReference>
<feature type="domain" description="Gfo/Idh/MocA-like oxidoreductase C-terminal" evidence="3">
    <location>
        <begin position="137"/>
        <end position="415"/>
    </location>
</feature>
<protein>
    <submittedName>
        <fullName evidence="4">Putative dehydrogenase</fullName>
    </submittedName>
</protein>
<dbReference type="InterPro" id="IPR000683">
    <property type="entry name" value="Gfo/Idh/MocA-like_OxRdtase_N"/>
</dbReference>
<dbReference type="Gene3D" id="3.40.50.720">
    <property type="entry name" value="NAD(P)-binding Rossmann-like Domain"/>
    <property type="match status" value="1"/>
</dbReference>
<dbReference type="Proteomes" id="UP000568380">
    <property type="component" value="Unassembled WGS sequence"/>
</dbReference>
<dbReference type="Pfam" id="PF02894">
    <property type="entry name" value="GFO_IDH_MocA_C"/>
    <property type="match status" value="1"/>
</dbReference>
<organism evidence="4 5">
    <name type="scientific">Nonomuraea endophytica</name>
    <dbReference type="NCBI Taxonomy" id="714136"/>
    <lineage>
        <taxon>Bacteria</taxon>
        <taxon>Bacillati</taxon>
        <taxon>Actinomycetota</taxon>
        <taxon>Actinomycetes</taxon>
        <taxon>Streptosporangiales</taxon>
        <taxon>Streptosporangiaceae</taxon>
        <taxon>Nonomuraea</taxon>
    </lineage>
</organism>
<dbReference type="SUPFAM" id="SSF55347">
    <property type="entry name" value="Glyceraldehyde-3-phosphate dehydrogenase-like, C-terminal domain"/>
    <property type="match status" value="1"/>
</dbReference>
<evidence type="ECO:0000313" key="4">
    <source>
        <dbReference type="EMBL" id="MBB5084253.1"/>
    </source>
</evidence>
<dbReference type="AlphaFoldDB" id="A0A7W8ADT2"/>
<dbReference type="InterPro" id="IPR036291">
    <property type="entry name" value="NAD(P)-bd_dom_sf"/>
</dbReference>
<dbReference type="InterPro" id="IPR004104">
    <property type="entry name" value="Gfo/Idh/MocA-like_OxRdtase_C"/>
</dbReference>
<comment type="similarity">
    <text evidence="1">Belongs to the Gfo/Idh/MocA family.</text>
</comment>
<evidence type="ECO:0000256" key="1">
    <source>
        <dbReference type="ARBA" id="ARBA00010928"/>
    </source>
</evidence>
<proteinExistence type="inferred from homology"/>
<dbReference type="Pfam" id="PF01408">
    <property type="entry name" value="GFO_IDH_MocA"/>
    <property type="match status" value="1"/>
</dbReference>
<dbReference type="RefSeq" id="WP_184974031.1">
    <property type="nucleotide sequence ID" value="NZ_JACHIN010000022.1"/>
</dbReference>
<feature type="domain" description="Gfo/Idh/MocA-like oxidoreductase N-terminal" evidence="2">
    <location>
        <begin position="4"/>
        <end position="125"/>
    </location>
</feature>
<dbReference type="InterPro" id="IPR051450">
    <property type="entry name" value="Gfo/Idh/MocA_Oxidoreductases"/>
</dbReference>
<dbReference type="GO" id="GO:0000166">
    <property type="term" value="F:nucleotide binding"/>
    <property type="evidence" value="ECO:0007669"/>
    <property type="project" value="InterPro"/>
</dbReference>
<evidence type="ECO:0000259" key="3">
    <source>
        <dbReference type="Pfam" id="PF02894"/>
    </source>
</evidence>
<dbReference type="EMBL" id="JACHIN010000022">
    <property type="protein sequence ID" value="MBB5084253.1"/>
    <property type="molecule type" value="Genomic_DNA"/>
</dbReference>
<dbReference type="SUPFAM" id="SSF51735">
    <property type="entry name" value="NAD(P)-binding Rossmann-fold domains"/>
    <property type="match status" value="1"/>
</dbReference>